<comment type="caution">
    <text evidence="2">The sequence shown here is derived from an EMBL/GenBank/DDBJ whole genome shotgun (WGS) entry which is preliminary data.</text>
</comment>
<feature type="signal peptide" evidence="1">
    <location>
        <begin position="1"/>
        <end position="25"/>
    </location>
</feature>
<name>A0A2T1K5K2_9GAMM</name>
<dbReference type="OrthoDB" id="6007799at2"/>
<protein>
    <submittedName>
        <fullName evidence="2">DUF3108 domain-containing protein</fullName>
    </submittedName>
</protein>
<feature type="chain" id="PRO_5015585404" evidence="1">
    <location>
        <begin position="26"/>
        <end position="246"/>
    </location>
</feature>
<accession>A0A2T1K5K2</accession>
<dbReference type="InterPro" id="IPR021457">
    <property type="entry name" value="DUF3108"/>
</dbReference>
<organism evidence="2 3">
    <name type="scientific">Marinobacter fuscus</name>
    <dbReference type="NCBI Taxonomy" id="2109942"/>
    <lineage>
        <taxon>Bacteria</taxon>
        <taxon>Pseudomonadati</taxon>
        <taxon>Pseudomonadota</taxon>
        <taxon>Gammaproteobacteria</taxon>
        <taxon>Pseudomonadales</taxon>
        <taxon>Marinobacteraceae</taxon>
        <taxon>Marinobacter</taxon>
    </lineage>
</organism>
<evidence type="ECO:0000256" key="1">
    <source>
        <dbReference type="SAM" id="SignalP"/>
    </source>
</evidence>
<evidence type="ECO:0000313" key="2">
    <source>
        <dbReference type="EMBL" id="PSF05318.1"/>
    </source>
</evidence>
<keyword evidence="1" id="KW-0732">Signal</keyword>
<proteinExistence type="predicted"/>
<evidence type="ECO:0000313" key="3">
    <source>
        <dbReference type="Proteomes" id="UP000239866"/>
    </source>
</evidence>
<gene>
    <name evidence="2" type="ORF">C7H09_15010</name>
</gene>
<dbReference type="EMBL" id="PXNP01000103">
    <property type="protein sequence ID" value="PSF05318.1"/>
    <property type="molecule type" value="Genomic_DNA"/>
</dbReference>
<dbReference type="Pfam" id="PF11306">
    <property type="entry name" value="DUF3108"/>
    <property type="match status" value="1"/>
</dbReference>
<reference evidence="2 3" key="1">
    <citation type="submission" date="2018-03" db="EMBL/GenBank/DDBJ databases">
        <title>Marinobacter brunus sp. nov., a marine bacterium of Gamma-proteobacteria isolated from the surface seawater of the South China Sea.</title>
        <authorList>
            <person name="Cheng H."/>
            <person name="Wu Y.-H."/>
            <person name="Xamxidin M."/>
            <person name="Xu X.-W."/>
        </authorList>
    </citation>
    <scope>NUCLEOTIDE SEQUENCE [LARGE SCALE GENOMIC DNA]</scope>
    <source>
        <strain evidence="2 3">NH169-3</strain>
    </source>
</reference>
<keyword evidence="3" id="KW-1185">Reference proteome</keyword>
<dbReference type="RefSeq" id="WP_106764115.1">
    <property type="nucleotide sequence ID" value="NZ_PXNP01000103.1"/>
</dbReference>
<dbReference type="AlphaFoldDB" id="A0A2T1K5K2"/>
<sequence length="246" mass="28162">MHAAIIRPPIARLLAGLIFAVFAFAAPATGDTTRELTPYKASYSASISKGVSLNGAGVRELSSQDNGVWLYQTDVKSFIADIDESLTFRWEHGQVIPLRYNYRLSGFLVKEREQEIRFDWEKRTASGHYRGRKFEVELRDNTLDPLGLQLQLQQDLIAGKHEVTYQVLDKGRFDEDHFAVIAEDTETPGTDLNHTVKVEKVRSDESRRQTLMWFDPKREYTLVRLLQIEPDGSEYELKLNSAKIAR</sequence>
<dbReference type="Proteomes" id="UP000239866">
    <property type="component" value="Unassembled WGS sequence"/>
</dbReference>